<dbReference type="Pfam" id="PF03473">
    <property type="entry name" value="MOSC"/>
    <property type="match status" value="1"/>
</dbReference>
<organism evidence="2 3">
    <name type="scientific">Kistimonas scapharcae</name>
    <dbReference type="NCBI Taxonomy" id="1036133"/>
    <lineage>
        <taxon>Bacteria</taxon>
        <taxon>Pseudomonadati</taxon>
        <taxon>Pseudomonadota</taxon>
        <taxon>Gammaproteobacteria</taxon>
        <taxon>Oceanospirillales</taxon>
        <taxon>Endozoicomonadaceae</taxon>
        <taxon>Kistimonas</taxon>
    </lineage>
</organism>
<accession>A0ABP8V1X5</accession>
<protein>
    <submittedName>
        <fullName evidence="2">MOSC domain-containing protein</fullName>
    </submittedName>
</protein>
<evidence type="ECO:0000313" key="3">
    <source>
        <dbReference type="Proteomes" id="UP001500604"/>
    </source>
</evidence>
<gene>
    <name evidence="2" type="ORF">GCM10023116_21180</name>
</gene>
<dbReference type="InterPro" id="IPR011037">
    <property type="entry name" value="Pyrv_Knase-like_insert_dom_sf"/>
</dbReference>
<proteinExistence type="predicted"/>
<keyword evidence="3" id="KW-1185">Reference proteome</keyword>
<dbReference type="EMBL" id="BAABFL010000320">
    <property type="protein sequence ID" value="GAA4649837.1"/>
    <property type="molecule type" value="Genomic_DNA"/>
</dbReference>
<sequence>MVLKGVFRGNVAQRYGFQTAIDKVSVEESLYLSWEGLEGDVCADRRHHGGKERALHQYPLEHYAYWQQKYGADHDWRAPGMGENLSTEGMLEEAVCLGDRYRWGEAIIEVSQPRSPCFKLSQRWGIDRFSVEMQGLSRCGWLYRVIQPGRVSVQDALVLDERESNALSIQQVCEYFFGDPLSKEGLHRLKQQTKLSDSWMIKVVHRLETQTVENWTFRLLGLGES</sequence>
<dbReference type="SUPFAM" id="SSF50800">
    <property type="entry name" value="PK beta-barrel domain-like"/>
    <property type="match status" value="1"/>
</dbReference>
<feature type="domain" description="MOSC" evidence="1">
    <location>
        <begin position="24"/>
        <end position="160"/>
    </location>
</feature>
<dbReference type="Proteomes" id="UP001500604">
    <property type="component" value="Unassembled WGS sequence"/>
</dbReference>
<evidence type="ECO:0000259" key="1">
    <source>
        <dbReference type="PROSITE" id="PS51340"/>
    </source>
</evidence>
<evidence type="ECO:0000313" key="2">
    <source>
        <dbReference type="EMBL" id="GAA4649837.1"/>
    </source>
</evidence>
<dbReference type="PROSITE" id="PS51340">
    <property type="entry name" value="MOSC"/>
    <property type="match status" value="1"/>
</dbReference>
<comment type="caution">
    <text evidence="2">The sequence shown here is derived from an EMBL/GenBank/DDBJ whole genome shotgun (WGS) entry which is preliminary data.</text>
</comment>
<dbReference type="InterPro" id="IPR052353">
    <property type="entry name" value="Benzoxazolinone_Detox_Enz"/>
</dbReference>
<dbReference type="Gene3D" id="2.40.33.20">
    <property type="entry name" value="PK beta-barrel domain-like"/>
    <property type="match status" value="1"/>
</dbReference>
<dbReference type="PANTHER" id="PTHR30212:SF2">
    <property type="entry name" value="PROTEIN YIIM"/>
    <property type="match status" value="1"/>
</dbReference>
<reference evidence="3" key="1">
    <citation type="journal article" date="2019" name="Int. J. Syst. Evol. Microbiol.">
        <title>The Global Catalogue of Microorganisms (GCM) 10K type strain sequencing project: providing services to taxonomists for standard genome sequencing and annotation.</title>
        <authorList>
            <consortium name="The Broad Institute Genomics Platform"/>
            <consortium name="The Broad Institute Genome Sequencing Center for Infectious Disease"/>
            <person name="Wu L."/>
            <person name="Ma J."/>
        </authorList>
    </citation>
    <scope>NUCLEOTIDE SEQUENCE [LARGE SCALE GENOMIC DNA]</scope>
    <source>
        <strain evidence="3">JCM 17805</strain>
    </source>
</reference>
<name>A0ABP8V1X5_9GAMM</name>
<dbReference type="PANTHER" id="PTHR30212">
    <property type="entry name" value="PROTEIN YIIM"/>
    <property type="match status" value="1"/>
</dbReference>
<dbReference type="InterPro" id="IPR005302">
    <property type="entry name" value="MoCF_Sase_C"/>
</dbReference>